<dbReference type="PANTHER" id="PTHR43401:SF2">
    <property type="entry name" value="L-THREONINE 3-DEHYDROGENASE"/>
    <property type="match status" value="1"/>
</dbReference>
<dbReference type="InterPro" id="IPR036291">
    <property type="entry name" value="NAD(P)-bd_dom_sf"/>
</dbReference>
<name>A0A7C5REN4_9DEIN</name>
<protein>
    <submittedName>
        <fullName evidence="4">Alcohol dehydrogenase</fullName>
    </submittedName>
</protein>
<comment type="caution">
    <text evidence="4">The sequence shown here is derived from an EMBL/GenBank/DDBJ whole genome shotgun (WGS) entry which is preliminary data.</text>
</comment>
<evidence type="ECO:0000259" key="2">
    <source>
        <dbReference type="Pfam" id="PF00107"/>
    </source>
</evidence>
<proteinExistence type="predicted"/>
<dbReference type="Gene3D" id="3.40.50.720">
    <property type="entry name" value="NAD(P)-binding Rossmann-like Domain"/>
    <property type="match status" value="1"/>
</dbReference>
<dbReference type="GO" id="GO:0016491">
    <property type="term" value="F:oxidoreductase activity"/>
    <property type="evidence" value="ECO:0007669"/>
    <property type="project" value="UniProtKB-KW"/>
</dbReference>
<evidence type="ECO:0000313" key="4">
    <source>
        <dbReference type="EMBL" id="HHM67886.1"/>
    </source>
</evidence>
<organism evidence="4">
    <name type="scientific">Thermus caliditerrae</name>
    <dbReference type="NCBI Taxonomy" id="1330700"/>
    <lineage>
        <taxon>Bacteria</taxon>
        <taxon>Thermotogati</taxon>
        <taxon>Deinococcota</taxon>
        <taxon>Deinococci</taxon>
        <taxon>Thermales</taxon>
        <taxon>Thermaceae</taxon>
        <taxon>Thermus</taxon>
    </lineage>
</organism>
<keyword evidence="1" id="KW-0560">Oxidoreductase</keyword>
<dbReference type="EMBL" id="DRXE01000158">
    <property type="protein sequence ID" value="HHM67886.1"/>
    <property type="molecule type" value="Genomic_DNA"/>
</dbReference>
<feature type="non-terminal residue" evidence="4">
    <location>
        <position position="1"/>
    </location>
</feature>
<accession>A0A7C5REN4</accession>
<sequence length="256" mass="27545">VAVHPVVACGTCAYCRKGLPQHCLHFQALGVTRNGGFAEFVMAPAKNLYPVGDLSPERAIFAEPLGCVLWGLTRLGPLLGEEALLFGAGPIGLLLLQGFLLAGAVRVVVVDPVPERRRLAETLGAAETLTPGEVSRLREAYPLGFGVVAEATGRPEVVEIMPSLARRGGRILIFGVHPEEARTALSPYEIYARDLSLVGSFSLPDNLAESLAFLREERVQVDPLVSEIISLKELPGHFQARLEGKGLEKVKVLVRL</sequence>
<dbReference type="InterPro" id="IPR011032">
    <property type="entry name" value="GroES-like_sf"/>
</dbReference>
<dbReference type="Pfam" id="PF08240">
    <property type="entry name" value="ADH_N"/>
    <property type="match status" value="1"/>
</dbReference>
<dbReference type="Pfam" id="PF00107">
    <property type="entry name" value="ADH_zinc_N"/>
    <property type="match status" value="1"/>
</dbReference>
<dbReference type="InterPro" id="IPR013154">
    <property type="entry name" value="ADH-like_N"/>
</dbReference>
<dbReference type="SUPFAM" id="SSF50129">
    <property type="entry name" value="GroES-like"/>
    <property type="match status" value="1"/>
</dbReference>
<feature type="domain" description="Alcohol dehydrogenase-like N-terminal" evidence="3">
    <location>
        <begin position="1"/>
        <end position="52"/>
    </location>
</feature>
<dbReference type="PANTHER" id="PTHR43401">
    <property type="entry name" value="L-THREONINE 3-DEHYDROGENASE"/>
    <property type="match status" value="1"/>
</dbReference>
<reference evidence="4" key="1">
    <citation type="journal article" date="2020" name="mSystems">
        <title>Genome- and Community-Level Interaction Insights into Carbon Utilization and Element Cycling Functions of Hydrothermarchaeota in Hydrothermal Sediment.</title>
        <authorList>
            <person name="Zhou Z."/>
            <person name="Liu Y."/>
            <person name="Xu W."/>
            <person name="Pan J."/>
            <person name="Luo Z.H."/>
            <person name="Li M."/>
        </authorList>
    </citation>
    <scope>NUCLEOTIDE SEQUENCE [LARGE SCALE GENOMIC DNA]</scope>
    <source>
        <strain evidence="4">SpSt-1071</strain>
    </source>
</reference>
<evidence type="ECO:0000259" key="3">
    <source>
        <dbReference type="Pfam" id="PF08240"/>
    </source>
</evidence>
<dbReference type="SUPFAM" id="SSF51735">
    <property type="entry name" value="NAD(P)-binding Rossmann-fold domains"/>
    <property type="match status" value="1"/>
</dbReference>
<gene>
    <name evidence="4" type="ORF">ENM28_04080</name>
</gene>
<dbReference type="InterPro" id="IPR013149">
    <property type="entry name" value="ADH-like_C"/>
</dbReference>
<evidence type="ECO:0000256" key="1">
    <source>
        <dbReference type="ARBA" id="ARBA00023002"/>
    </source>
</evidence>
<dbReference type="InterPro" id="IPR050129">
    <property type="entry name" value="Zn_alcohol_dh"/>
</dbReference>
<dbReference type="Gene3D" id="3.90.180.10">
    <property type="entry name" value="Medium-chain alcohol dehydrogenases, catalytic domain"/>
    <property type="match status" value="1"/>
</dbReference>
<dbReference type="AlphaFoldDB" id="A0A7C5REN4"/>
<feature type="domain" description="Alcohol dehydrogenase-like C-terminal" evidence="2">
    <location>
        <begin position="90"/>
        <end position="211"/>
    </location>
</feature>